<dbReference type="InterPro" id="IPR000045">
    <property type="entry name" value="Prepilin_IV_endopep_pep"/>
</dbReference>
<keyword evidence="3" id="KW-1003">Cell membrane</keyword>
<keyword evidence="4 7" id="KW-0812">Transmembrane</keyword>
<evidence type="ECO:0000256" key="7">
    <source>
        <dbReference type="SAM" id="Phobius"/>
    </source>
</evidence>
<accession>A0A2U3AIG8</accession>
<name>A0A2U3AIG8_9BACL</name>
<protein>
    <submittedName>
        <fullName evidence="10">Prepilin peptidase</fullName>
    </submittedName>
</protein>
<feature type="transmembrane region" description="Helical" evidence="7">
    <location>
        <begin position="100"/>
        <end position="120"/>
    </location>
</feature>
<reference evidence="10 11" key="1">
    <citation type="submission" date="2018-05" db="EMBL/GenBank/DDBJ databases">
        <title>Kurthia sibirica genome sequence.</title>
        <authorList>
            <person name="Maclea K.S."/>
            <person name="Goen A.E."/>
        </authorList>
    </citation>
    <scope>NUCLEOTIDE SEQUENCE [LARGE SCALE GENOMIC DNA]</scope>
    <source>
        <strain evidence="10 11">ATCC 49154</strain>
    </source>
</reference>
<comment type="caution">
    <text evidence="10">The sequence shown here is derived from an EMBL/GenBank/DDBJ whole genome shotgun (WGS) entry which is preliminary data.</text>
</comment>
<organism evidence="10 11">
    <name type="scientific">Kurthia sibirica</name>
    <dbReference type="NCBI Taxonomy" id="202750"/>
    <lineage>
        <taxon>Bacteria</taxon>
        <taxon>Bacillati</taxon>
        <taxon>Bacillota</taxon>
        <taxon>Bacilli</taxon>
        <taxon>Bacillales</taxon>
        <taxon>Caryophanaceae</taxon>
        <taxon>Kurthia</taxon>
    </lineage>
</organism>
<dbReference type="GO" id="GO:0004190">
    <property type="term" value="F:aspartic-type endopeptidase activity"/>
    <property type="evidence" value="ECO:0007669"/>
    <property type="project" value="InterPro"/>
</dbReference>
<feature type="domain" description="Prepilin peptidase A24 N-terminal" evidence="9">
    <location>
        <begin position="12"/>
        <end position="93"/>
    </location>
</feature>
<feature type="transmembrane region" description="Helical" evidence="7">
    <location>
        <begin position="150"/>
        <end position="167"/>
    </location>
</feature>
<evidence type="ECO:0000256" key="3">
    <source>
        <dbReference type="ARBA" id="ARBA00022475"/>
    </source>
</evidence>
<dbReference type="PANTHER" id="PTHR30487">
    <property type="entry name" value="TYPE 4 PREPILIN-LIKE PROTEINS LEADER PEPTIDE-PROCESSING ENZYME"/>
    <property type="match status" value="1"/>
</dbReference>
<sequence length="247" mass="27538">MTIIFSIFIFSFGLVLGSFYNVVGSRLPKGESIMSPPSHCENCHHQLSAWELIPVISYIFLCGACRKCKRKYGVFHPIMELLTAVLFVIAYLCFDFSTELLIAWLFISLFTIIVVSDICYMIIQDKILVAFGIPLTFLRVLTPLEPWWDMLVGGLFGFGLFLLIAIMSKGGMGGGDIKLYLIIGLVLGFKLTFISIILAAFIGLFVAIVTRTKKGQPLPFAPSIAVGSLLSYFYGSELFNLYLRLLL</sequence>
<proteinExistence type="inferred from homology"/>
<gene>
    <name evidence="10" type="ORF">DEX24_14055</name>
</gene>
<comment type="similarity">
    <text evidence="2">Belongs to the peptidase A24 family.</text>
</comment>
<evidence type="ECO:0000256" key="2">
    <source>
        <dbReference type="ARBA" id="ARBA00005801"/>
    </source>
</evidence>
<evidence type="ECO:0000259" key="8">
    <source>
        <dbReference type="Pfam" id="PF01478"/>
    </source>
</evidence>
<dbReference type="InterPro" id="IPR010627">
    <property type="entry name" value="Prepilin_pept_A24_N"/>
</dbReference>
<keyword evidence="11" id="KW-1185">Reference proteome</keyword>
<dbReference type="GO" id="GO:0006465">
    <property type="term" value="P:signal peptide processing"/>
    <property type="evidence" value="ECO:0007669"/>
    <property type="project" value="TreeGrafter"/>
</dbReference>
<keyword evidence="6 7" id="KW-0472">Membrane</keyword>
<dbReference type="RefSeq" id="WP_109307051.1">
    <property type="nucleotide sequence ID" value="NZ_BJUF01000027.1"/>
</dbReference>
<comment type="subcellular location">
    <subcellularLocation>
        <location evidence="1">Cell membrane</location>
        <topology evidence="1">Multi-pass membrane protein</topology>
    </subcellularLocation>
</comment>
<dbReference type="Gene3D" id="1.20.120.1220">
    <property type="match status" value="1"/>
</dbReference>
<dbReference type="OrthoDB" id="9789291at2"/>
<evidence type="ECO:0000256" key="6">
    <source>
        <dbReference type="ARBA" id="ARBA00023136"/>
    </source>
</evidence>
<dbReference type="EMBL" id="QFVR01000023">
    <property type="protein sequence ID" value="PWI24343.1"/>
    <property type="molecule type" value="Genomic_DNA"/>
</dbReference>
<evidence type="ECO:0000256" key="5">
    <source>
        <dbReference type="ARBA" id="ARBA00022989"/>
    </source>
</evidence>
<dbReference type="AlphaFoldDB" id="A0A2U3AIG8"/>
<evidence type="ECO:0000256" key="1">
    <source>
        <dbReference type="ARBA" id="ARBA00004651"/>
    </source>
</evidence>
<feature type="transmembrane region" description="Helical" evidence="7">
    <location>
        <begin position="220"/>
        <end position="243"/>
    </location>
</feature>
<dbReference type="InterPro" id="IPR050882">
    <property type="entry name" value="Prepilin_peptidase/N-MTase"/>
</dbReference>
<evidence type="ECO:0000313" key="11">
    <source>
        <dbReference type="Proteomes" id="UP000245938"/>
    </source>
</evidence>
<dbReference type="GO" id="GO:0005886">
    <property type="term" value="C:plasma membrane"/>
    <property type="evidence" value="ECO:0007669"/>
    <property type="project" value="UniProtKB-SubCell"/>
</dbReference>
<feature type="domain" description="Prepilin type IV endopeptidase peptidase" evidence="8">
    <location>
        <begin position="104"/>
        <end position="208"/>
    </location>
</feature>
<feature type="transmembrane region" description="Helical" evidence="7">
    <location>
        <begin position="72"/>
        <end position="94"/>
    </location>
</feature>
<keyword evidence="5 7" id="KW-1133">Transmembrane helix</keyword>
<dbReference type="Pfam" id="PF06750">
    <property type="entry name" value="A24_N_bact"/>
    <property type="match status" value="1"/>
</dbReference>
<evidence type="ECO:0000256" key="4">
    <source>
        <dbReference type="ARBA" id="ARBA00022692"/>
    </source>
</evidence>
<dbReference type="Pfam" id="PF01478">
    <property type="entry name" value="Peptidase_A24"/>
    <property type="match status" value="1"/>
</dbReference>
<evidence type="ECO:0000259" key="9">
    <source>
        <dbReference type="Pfam" id="PF06750"/>
    </source>
</evidence>
<feature type="transmembrane region" description="Helical" evidence="7">
    <location>
        <begin position="179"/>
        <end position="208"/>
    </location>
</feature>
<evidence type="ECO:0000313" key="10">
    <source>
        <dbReference type="EMBL" id="PWI24343.1"/>
    </source>
</evidence>
<dbReference type="Proteomes" id="UP000245938">
    <property type="component" value="Unassembled WGS sequence"/>
</dbReference>
<dbReference type="PANTHER" id="PTHR30487:SF0">
    <property type="entry name" value="PREPILIN LEADER PEPTIDASE_N-METHYLTRANSFERASE-RELATED"/>
    <property type="match status" value="1"/>
</dbReference>